<sequence>MVDSSHLYTSLGDQPKQVHFDANKTATTPILQDKQGSNVLRPNIVLATPRQRTDTCFLYFFGLFMVVWLGLAFYMYTTGNVNKKSLTPHDSEGRMCGEIGDDYDFSNKQNLIFFDMVKCISVNSLVNKCETPQVCVETCPVKNFIYSQIEGLPWEKVDKSEIVCIDNKTKNSIKSYGDFLKAIRTNLCSAYLLKSVSLFGRCVPVSFKTKKHETDKVEDVKELVVNHGDKLKLLAGIHKLPSMVETIKENKSFTLQLIEDLWNSYNIILFGFGLSVLIAGIYLNLLKYLGGLIIYISIVTTLLVLLGTAIICFYQCTALTTSTLEQPIPLDINFSNFMDDPDAWKYGSIFFSVIFIIFLFLCLFMKKRIKLAFLMINETSKAVRKIPGVFILPVIPLLMNGLFLMIWVALSFRIPHHGTEMCQIKTYSFGGDFISAETCDCSLAVDIDSECKRTDFKESSAVNWYFQSFNLFCFFWASCFVSAYHDMVLAGAFSVYYWTFNKKENLPKTIVKDSLRRTTKYHLGTVAMGSIMIAFVKFLRATIEVLQKSLKGSKNKFSRFIYTMLRFFFWILEKFLNFLNKNTYVITAIHGTPFYTSAKTAVKLIFKNLVNYQVVDWVTTILLFFGKLSISLISGGMTLYYVTQWEEGSLNDQLNYWLTPVLVVIFGSYYIVDLFFDVYAYGVSALFMSYMVDCEMNDGSDEKPYYMSKKLLKRMKKGHGSEGDDSEKEMVEMSE</sequence>
<evidence type="ECO:0000313" key="1">
    <source>
        <dbReference type="Proteomes" id="UP000095286"/>
    </source>
</evidence>
<proteinExistence type="predicted"/>
<organism evidence="1 2">
    <name type="scientific">Rhabditophanes sp. KR3021</name>
    <dbReference type="NCBI Taxonomy" id="114890"/>
    <lineage>
        <taxon>Eukaryota</taxon>
        <taxon>Metazoa</taxon>
        <taxon>Ecdysozoa</taxon>
        <taxon>Nematoda</taxon>
        <taxon>Chromadorea</taxon>
        <taxon>Rhabditida</taxon>
        <taxon>Tylenchina</taxon>
        <taxon>Panagrolaimomorpha</taxon>
        <taxon>Strongyloidoidea</taxon>
        <taxon>Alloionematidae</taxon>
        <taxon>Rhabditophanes</taxon>
    </lineage>
</organism>
<accession>A0AC35TZ33</accession>
<name>A0AC35TZ33_9BILA</name>
<reference evidence="2" key="1">
    <citation type="submission" date="2016-11" db="UniProtKB">
        <authorList>
            <consortium name="WormBaseParasite"/>
        </authorList>
    </citation>
    <scope>IDENTIFICATION</scope>
    <source>
        <strain evidence="2">KR3021</strain>
    </source>
</reference>
<evidence type="ECO:0000313" key="2">
    <source>
        <dbReference type="WBParaSite" id="RSKR_0000542600.1"/>
    </source>
</evidence>
<dbReference type="Proteomes" id="UP000095286">
    <property type="component" value="Unplaced"/>
</dbReference>
<protein>
    <submittedName>
        <fullName evidence="2">Choline transporter-like protein</fullName>
    </submittedName>
</protein>
<dbReference type="WBParaSite" id="RSKR_0000542600.1">
    <property type="protein sequence ID" value="RSKR_0000542600.1"/>
    <property type="gene ID" value="RSKR_0000542600"/>
</dbReference>